<name>A0A285D4Y5_9BACI</name>
<dbReference type="PIRSF" id="PIRSF029407">
    <property type="entry name" value="UCP029407"/>
    <property type="match status" value="1"/>
</dbReference>
<sequence length="276" mass="32375">MIHQKVVCVLGMHRSGTSAITRALNIMGINLGESDKLMEPGYDNPTGYWENTEIVDIHDSILELFSRTWDSPEPLPDNWWHCDEIIPLRDRLSEIVQTNLSNNELWMWKDPRTSLLIPVWLQIFKNLRITPLFVICIRNPLDVYFSLEKRNQLSKEISLKLWNLYTLSSLYWTHNKKRTIVHYDSLFYDIEGTLRKISNELTIPFPQNTDQMFRNINAFIDSGLRNSFSSVDQLLNTDGVPEETKIIYVKLLDVLYNPSLDIVELVKKLYMNLRKV</sequence>
<dbReference type="InterPro" id="IPR027417">
    <property type="entry name" value="P-loop_NTPase"/>
</dbReference>
<dbReference type="InterPro" id="IPR014556">
    <property type="entry name" value="UCP029407"/>
</dbReference>
<evidence type="ECO:0000313" key="1">
    <source>
        <dbReference type="EMBL" id="SNX74862.1"/>
    </source>
</evidence>
<dbReference type="OrthoDB" id="9816424at2"/>
<dbReference type="RefSeq" id="WP_097160165.1">
    <property type="nucleotide sequence ID" value="NZ_JBEPMQ010000011.1"/>
</dbReference>
<dbReference type="AlphaFoldDB" id="A0A285D4Y5"/>
<dbReference type="Gene3D" id="3.40.50.300">
    <property type="entry name" value="P-loop containing nucleotide triphosphate hydrolases"/>
    <property type="match status" value="1"/>
</dbReference>
<proteinExistence type="predicted"/>
<reference evidence="1 2" key="1">
    <citation type="submission" date="2017-08" db="EMBL/GenBank/DDBJ databases">
        <authorList>
            <person name="de Groot N.N."/>
        </authorList>
    </citation>
    <scope>NUCLEOTIDE SEQUENCE [LARGE SCALE GENOMIC DNA]</scope>
    <source>
        <strain evidence="1 2">JC228</strain>
    </source>
</reference>
<organism evidence="1 2">
    <name type="scientific">Bacillus oleivorans</name>
    <dbReference type="NCBI Taxonomy" id="1448271"/>
    <lineage>
        <taxon>Bacteria</taxon>
        <taxon>Bacillati</taxon>
        <taxon>Bacillota</taxon>
        <taxon>Bacilli</taxon>
        <taxon>Bacillales</taxon>
        <taxon>Bacillaceae</taxon>
        <taxon>Bacillus</taxon>
    </lineage>
</organism>
<evidence type="ECO:0000313" key="2">
    <source>
        <dbReference type="Proteomes" id="UP000219546"/>
    </source>
</evidence>
<dbReference type="EMBL" id="OAOP01000010">
    <property type="protein sequence ID" value="SNX74862.1"/>
    <property type="molecule type" value="Genomic_DNA"/>
</dbReference>
<accession>A0A285D4Y5</accession>
<dbReference type="Proteomes" id="UP000219546">
    <property type="component" value="Unassembled WGS sequence"/>
</dbReference>
<gene>
    <name evidence="1" type="ORF">SAMN05877753_110126</name>
</gene>
<dbReference type="SUPFAM" id="SSF52540">
    <property type="entry name" value="P-loop containing nucleoside triphosphate hydrolases"/>
    <property type="match status" value="1"/>
</dbReference>
<keyword evidence="2" id="KW-1185">Reference proteome</keyword>
<evidence type="ECO:0008006" key="3">
    <source>
        <dbReference type="Google" id="ProtNLM"/>
    </source>
</evidence>
<protein>
    <recommendedName>
        <fullName evidence="3">Sulfotransferase family protein</fullName>
    </recommendedName>
</protein>